<evidence type="ECO:0000313" key="3">
    <source>
        <dbReference type="EMBL" id="KAG5283359.1"/>
    </source>
</evidence>
<feature type="region of interest" description="Disordered" evidence="1">
    <location>
        <begin position="66"/>
        <end position="92"/>
    </location>
</feature>
<feature type="domain" description="FAM194 C-terminal" evidence="2">
    <location>
        <begin position="368"/>
        <end position="558"/>
    </location>
</feature>
<dbReference type="PANTHER" id="PTHR23093">
    <property type="entry name" value="SIMILAR TO CHROMOSOME 3 OPEN READING FRAME 20"/>
    <property type="match status" value="1"/>
</dbReference>
<dbReference type="InterPro" id="IPR029281">
    <property type="entry name" value="FAM194_C"/>
</dbReference>
<protein>
    <recommendedName>
        <fullName evidence="2">FAM194 C-terminal domain-containing protein</fullName>
    </recommendedName>
</protein>
<reference evidence="3" key="1">
    <citation type="submission" date="2020-10" db="EMBL/GenBank/DDBJ databases">
        <title>Chromosome-scale genome assembly of the Allis shad, Alosa alosa.</title>
        <authorList>
            <person name="Margot Z."/>
            <person name="Christophe K."/>
            <person name="Cabau C."/>
            <person name="Louis A."/>
            <person name="Berthelot C."/>
            <person name="Parey E."/>
            <person name="Roest Crollius H."/>
            <person name="Montfort J."/>
            <person name="Robinson-Rechavi M."/>
            <person name="Bucao C."/>
            <person name="Bouchez O."/>
            <person name="Gislard M."/>
            <person name="Lluch J."/>
            <person name="Milhes M."/>
            <person name="Lampietro C."/>
            <person name="Lopez Roques C."/>
            <person name="Donnadieu C."/>
            <person name="Braasch I."/>
            <person name="Desvignes T."/>
            <person name="Postlethwait J."/>
            <person name="Bobe J."/>
            <person name="Guiguen Y."/>
        </authorList>
    </citation>
    <scope>NUCLEOTIDE SEQUENCE</scope>
    <source>
        <strain evidence="3">M-15738</strain>
        <tissue evidence="3">Blood</tissue>
    </source>
</reference>
<dbReference type="EMBL" id="JADWDJ010000003">
    <property type="protein sequence ID" value="KAG5283359.1"/>
    <property type="molecule type" value="Genomic_DNA"/>
</dbReference>
<evidence type="ECO:0000256" key="1">
    <source>
        <dbReference type="SAM" id="MobiDB-lite"/>
    </source>
</evidence>
<keyword evidence="4" id="KW-1185">Reference proteome</keyword>
<feature type="compositionally biased region" description="Basic and acidic residues" evidence="1">
    <location>
        <begin position="1"/>
        <end position="11"/>
    </location>
</feature>
<feature type="region of interest" description="Disordered" evidence="1">
    <location>
        <begin position="558"/>
        <end position="591"/>
    </location>
</feature>
<accession>A0AAV6H9X7</accession>
<dbReference type="PANTHER" id="PTHR23093:SF18">
    <property type="entry name" value="GLUTAMATE RICH 6"/>
    <property type="match status" value="1"/>
</dbReference>
<feature type="region of interest" description="Disordered" evidence="1">
    <location>
        <begin position="1"/>
        <end position="27"/>
    </location>
</feature>
<gene>
    <name evidence="3" type="ORF">AALO_G00041190</name>
</gene>
<evidence type="ECO:0000259" key="2">
    <source>
        <dbReference type="Pfam" id="PF14977"/>
    </source>
</evidence>
<dbReference type="Proteomes" id="UP000823561">
    <property type="component" value="Chromosome 3"/>
</dbReference>
<feature type="compositionally biased region" description="Basic residues" evidence="1">
    <location>
        <begin position="574"/>
        <end position="591"/>
    </location>
</feature>
<comment type="caution">
    <text evidence="3">The sequence shown here is derived from an EMBL/GenBank/DDBJ whole genome shotgun (WGS) entry which is preliminary data.</text>
</comment>
<sequence length="604" mass="68535">MSKKSGSENDKPSGTSPRRVENPSLELTVENVQRLEKELKGLDKLYGSSQSIEGYVKTTEYFGRTPQISRKASREGHRSLSRNSSSGTSPECVDILGLDGTVITRISRSTQTEWNWVSQKHKNSLCSQTEEYVVNHEKTPVEHEDHKGPDSEEMAEMEIMEDNEETVTKSRDSQVPPQLEHLTGEFDKITVLTSSSDSSVKLPECELASLLCEYCRRGKKPPVTREQLEKMTDPEELFCCEVAWRMADLEEQEEEETEKASKSVQEKRKINDVDPRPLLTESKERLAHMLREWVSIRSQDSHYPSGFYTRERSSGDKMVPKNTICYRLSNDLWNIQEESQLPEMEIITPPETLNLPDREPGVKRTNILVRYYRNGKTFVLIFPDGTGHVFYPSGRIAVLISSVHPGHFIYIILEDAPLLPRIQAIFTSRGQATCYHPNGLVCVNLTRVGGTWCSESGALKRCWSWLDLSAHVHAPPFQPINMMLSPRISIRICTQENIYLAFTAGKNSVRFNMGTKLKVGNSKGLMWPGPDILESYLHKRSVQISSLLQKLQGSVSFKRPEPGQVSSQYSLRAQGKKRKEQAKNRKASKPKLPHILTKMARLIA</sequence>
<organism evidence="3 4">
    <name type="scientific">Alosa alosa</name>
    <name type="common">allis shad</name>
    <dbReference type="NCBI Taxonomy" id="278164"/>
    <lineage>
        <taxon>Eukaryota</taxon>
        <taxon>Metazoa</taxon>
        <taxon>Chordata</taxon>
        <taxon>Craniata</taxon>
        <taxon>Vertebrata</taxon>
        <taxon>Euteleostomi</taxon>
        <taxon>Actinopterygii</taxon>
        <taxon>Neopterygii</taxon>
        <taxon>Teleostei</taxon>
        <taxon>Clupei</taxon>
        <taxon>Clupeiformes</taxon>
        <taxon>Clupeoidei</taxon>
        <taxon>Clupeidae</taxon>
        <taxon>Alosa</taxon>
    </lineage>
</organism>
<feature type="region of interest" description="Disordered" evidence="1">
    <location>
        <begin position="250"/>
        <end position="269"/>
    </location>
</feature>
<name>A0AAV6H9X7_9TELE</name>
<dbReference type="AlphaFoldDB" id="A0AAV6H9X7"/>
<dbReference type="Pfam" id="PF14977">
    <property type="entry name" value="FAM194"/>
    <property type="match status" value="1"/>
</dbReference>
<proteinExistence type="predicted"/>
<feature type="compositionally biased region" description="Basic and acidic residues" evidence="1">
    <location>
        <begin position="258"/>
        <end position="269"/>
    </location>
</feature>
<evidence type="ECO:0000313" key="4">
    <source>
        <dbReference type="Proteomes" id="UP000823561"/>
    </source>
</evidence>